<sequence length="59" mass="6880">MTKRQNPPTDSSQKKESRVRNANFTSGNVFQQFWGSQELNLRQHHSGPMSLPLDNYTTW</sequence>
<accession>A0A915JFZ9</accession>
<dbReference type="WBParaSite" id="nRc.2.0.1.t25134-RA">
    <property type="protein sequence ID" value="nRc.2.0.1.t25134-RA"/>
    <property type="gene ID" value="nRc.2.0.1.g25134"/>
</dbReference>
<name>A0A915JFZ9_ROMCU</name>
<evidence type="ECO:0000313" key="3">
    <source>
        <dbReference type="WBParaSite" id="nRc.2.0.1.t25134-RA"/>
    </source>
</evidence>
<feature type="compositionally biased region" description="Polar residues" evidence="1">
    <location>
        <begin position="1"/>
        <end position="11"/>
    </location>
</feature>
<feature type="region of interest" description="Disordered" evidence="1">
    <location>
        <begin position="1"/>
        <end position="23"/>
    </location>
</feature>
<organism evidence="2 3">
    <name type="scientific">Romanomermis culicivorax</name>
    <name type="common">Nematode worm</name>
    <dbReference type="NCBI Taxonomy" id="13658"/>
    <lineage>
        <taxon>Eukaryota</taxon>
        <taxon>Metazoa</taxon>
        <taxon>Ecdysozoa</taxon>
        <taxon>Nematoda</taxon>
        <taxon>Enoplea</taxon>
        <taxon>Dorylaimia</taxon>
        <taxon>Mermithida</taxon>
        <taxon>Mermithoidea</taxon>
        <taxon>Mermithidae</taxon>
        <taxon>Romanomermis</taxon>
    </lineage>
</organism>
<reference evidence="3" key="1">
    <citation type="submission" date="2022-11" db="UniProtKB">
        <authorList>
            <consortium name="WormBaseParasite"/>
        </authorList>
    </citation>
    <scope>IDENTIFICATION</scope>
</reference>
<proteinExistence type="predicted"/>
<dbReference type="Proteomes" id="UP000887565">
    <property type="component" value="Unplaced"/>
</dbReference>
<evidence type="ECO:0000313" key="2">
    <source>
        <dbReference type="Proteomes" id="UP000887565"/>
    </source>
</evidence>
<dbReference type="AlphaFoldDB" id="A0A915JFZ9"/>
<keyword evidence="2" id="KW-1185">Reference proteome</keyword>
<evidence type="ECO:0000256" key="1">
    <source>
        <dbReference type="SAM" id="MobiDB-lite"/>
    </source>
</evidence>
<protein>
    <submittedName>
        <fullName evidence="3">Uncharacterized protein</fullName>
    </submittedName>
</protein>